<dbReference type="CDD" id="cd17536">
    <property type="entry name" value="REC_YesN-like"/>
    <property type="match status" value="1"/>
</dbReference>
<dbReference type="GO" id="GO:0043565">
    <property type="term" value="F:sequence-specific DNA binding"/>
    <property type="evidence" value="ECO:0007669"/>
    <property type="project" value="InterPro"/>
</dbReference>
<accession>A0A7C8GSN7</accession>
<dbReference type="Gene3D" id="1.10.10.60">
    <property type="entry name" value="Homeodomain-like"/>
    <property type="match status" value="2"/>
</dbReference>
<keyword evidence="3" id="KW-0804">Transcription</keyword>
<dbReference type="GO" id="GO:0000160">
    <property type="term" value="P:phosphorelay signal transduction system"/>
    <property type="evidence" value="ECO:0007669"/>
    <property type="project" value="InterPro"/>
</dbReference>
<evidence type="ECO:0000259" key="5">
    <source>
        <dbReference type="PROSITE" id="PS01124"/>
    </source>
</evidence>
<feature type="domain" description="Response regulatory" evidence="6">
    <location>
        <begin position="9"/>
        <end position="125"/>
    </location>
</feature>
<dbReference type="Proteomes" id="UP000480246">
    <property type="component" value="Unassembled WGS sequence"/>
</dbReference>
<dbReference type="Pfam" id="PF12833">
    <property type="entry name" value="HTH_18"/>
    <property type="match status" value="1"/>
</dbReference>
<reference evidence="7 8" key="1">
    <citation type="submission" date="2019-10" db="EMBL/GenBank/DDBJ databases">
        <title>Gracilibacillus sp. nov. isolated from rice seeds.</title>
        <authorList>
            <person name="He S."/>
        </authorList>
    </citation>
    <scope>NUCLEOTIDE SEQUENCE [LARGE SCALE GENOMIC DNA]</scope>
    <source>
        <strain evidence="7 8">TD8</strain>
    </source>
</reference>
<keyword evidence="1" id="KW-0805">Transcription regulation</keyword>
<dbReference type="PRINTS" id="PR00032">
    <property type="entry name" value="HTHARAC"/>
</dbReference>
<dbReference type="AlphaFoldDB" id="A0A7C8GSN7"/>
<dbReference type="InterPro" id="IPR018060">
    <property type="entry name" value="HTH_AraC"/>
</dbReference>
<dbReference type="SMART" id="SM00342">
    <property type="entry name" value="HTH_ARAC"/>
    <property type="match status" value="1"/>
</dbReference>
<dbReference type="PANTHER" id="PTHR43280">
    <property type="entry name" value="ARAC-FAMILY TRANSCRIPTIONAL REGULATOR"/>
    <property type="match status" value="1"/>
</dbReference>
<dbReference type="Pfam" id="PF00072">
    <property type="entry name" value="Response_reg"/>
    <property type="match status" value="1"/>
</dbReference>
<dbReference type="SMART" id="SM00448">
    <property type="entry name" value="REC"/>
    <property type="match status" value="1"/>
</dbReference>
<dbReference type="SUPFAM" id="SSF52172">
    <property type="entry name" value="CheY-like"/>
    <property type="match status" value="1"/>
</dbReference>
<evidence type="ECO:0000256" key="3">
    <source>
        <dbReference type="ARBA" id="ARBA00023163"/>
    </source>
</evidence>
<keyword evidence="2" id="KW-0238">DNA-binding</keyword>
<evidence type="ECO:0000256" key="1">
    <source>
        <dbReference type="ARBA" id="ARBA00023015"/>
    </source>
</evidence>
<dbReference type="GO" id="GO:0003700">
    <property type="term" value="F:DNA-binding transcription factor activity"/>
    <property type="evidence" value="ECO:0007669"/>
    <property type="project" value="InterPro"/>
</dbReference>
<keyword evidence="8" id="KW-1185">Reference proteome</keyword>
<dbReference type="SUPFAM" id="SSF46689">
    <property type="entry name" value="Homeodomain-like"/>
    <property type="match status" value="2"/>
</dbReference>
<dbReference type="InterPro" id="IPR011006">
    <property type="entry name" value="CheY-like_superfamily"/>
</dbReference>
<sequence length="521" mass="61136">MKGGSTMYRILIADDEKEERNVIRYLLNRFNFELEIVEAANGRAALAQLQEQPVDILFTDVKMPFLDGIELATEVRSLYPNIEIIFFSGHDDFDFIKKALSLKADNYILKPINPDEFQHTIQTALENIRNKEAVNKQDAVNREFLKNHILYRMLNKTPMEVLRNEYASIDMSFLDEYSHMILLHSDESFFDSLSETDSLFFYKQIIEAIPNNQFDLINLNPYQIILLFKNNTNKLISYKQLASQIQKHIYAQYGVNCFLSVSNELSHSSQIPIVYEELEKHLNGRFFYSESYIYPIDSPLKEHEEYQEQNEHLLQEIQTAIEQVDIVKIRESVNSLIQHYDKNLDTSHVYVRFLFSRLLQSLCQVLPEYDRNSINNHIEAIYSCKHFSEIKDVLANVLEEVMKKLAEKENSSRHVIDVVKQYIHENLSEDLSLDSLAEKVYLTPGYLSEKFRKETGWGINKYIKYVRMEKGKELLYHTNMKVNNIGQTVGYTNVSYFCKSFREHFGTSPKKYREKSKTIGK</sequence>
<dbReference type="PROSITE" id="PS50110">
    <property type="entry name" value="RESPONSE_REGULATORY"/>
    <property type="match status" value="1"/>
</dbReference>
<feature type="domain" description="HTH araC/xylS-type" evidence="5">
    <location>
        <begin position="417"/>
        <end position="515"/>
    </location>
</feature>
<proteinExistence type="predicted"/>
<evidence type="ECO:0000313" key="7">
    <source>
        <dbReference type="EMBL" id="KAB8133654.1"/>
    </source>
</evidence>
<dbReference type="InterPro" id="IPR020449">
    <property type="entry name" value="Tscrpt_reg_AraC-type_HTH"/>
</dbReference>
<dbReference type="PANTHER" id="PTHR43280:SF10">
    <property type="entry name" value="REGULATORY PROTEIN POCR"/>
    <property type="match status" value="1"/>
</dbReference>
<gene>
    <name evidence="7" type="ORF">F9U64_12190</name>
</gene>
<dbReference type="InterPro" id="IPR001789">
    <property type="entry name" value="Sig_transdc_resp-reg_receiver"/>
</dbReference>
<dbReference type="InterPro" id="IPR018062">
    <property type="entry name" value="HTH_AraC-typ_CS"/>
</dbReference>
<name>A0A7C8GSN7_9BACI</name>
<dbReference type="PROSITE" id="PS01124">
    <property type="entry name" value="HTH_ARAC_FAMILY_2"/>
    <property type="match status" value="1"/>
</dbReference>
<evidence type="ECO:0000256" key="2">
    <source>
        <dbReference type="ARBA" id="ARBA00023125"/>
    </source>
</evidence>
<feature type="modified residue" description="4-aspartylphosphate" evidence="4">
    <location>
        <position position="60"/>
    </location>
</feature>
<comment type="caution">
    <text evidence="7">The sequence shown here is derived from an EMBL/GenBank/DDBJ whole genome shotgun (WGS) entry which is preliminary data.</text>
</comment>
<dbReference type="OrthoDB" id="9794370at2"/>
<dbReference type="EMBL" id="WEID01000057">
    <property type="protein sequence ID" value="KAB8133654.1"/>
    <property type="molecule type" value="Genomic_DNA"/>
</dbReference>
<evidence type="ECO:0000256" key="4">
    <source>
        <dbReference type="PROSITE-ProRule" id="PRU00169"/>
    </source>
</evidence>
<dbReference type="PROSITE" id="PS00041">
    <property type="entry name" value="HTH_ARAC_FAMILY_1"/>
    <property type="match status" value="1"/>
</dbReference>
<dbReference type="Gene3D" id="3.40.50.2300">
    <property type="match status" value="1"/>
</dbReference>
<evidence type="ECO:0000259" key="6">
    <source>
        <dbReference type="PROSITE" id="PS50110"/>
    </source>
</evidence>
<evidence type="ECO:0000313" key="8">
    <source>
        <dbReference type="Proteomes" id="UP000480246"/>
    </source>
</evidence>
<protein>
    <submittedName>
        <fullName evidence="7">Response regulator</fullName>
    </submittedName>
</protein>
<organism evidence="7 8">
    <name type="scientific">Gracilibacillus oryzae</name>
    <dbReference type="NCBI Taxonomy" id="1672701"/>
    <lineage>
        <taxon>Bacteria</taxon>
        <taxon>Bacillati</taxon>
        <taxon>Bacillota</taxon>
        <taxon>Bacilli</taxon>
        <taxon>Bacillales</taxon>
        <taxon>Bacillaceae</taxon>
        <taxon>Gracilibacillus</taxon>
    </lineage>
</organism>
<dbReference type="InterPro" id="IPR009057">
    <property type="entry name" value="Homeodomain-like_sf"/>
</dbReference>
<keyword evidence="4" id="KW-0597">Phosphoprotein</keyword>